<organism evidence="2 3">
    <name type="scientific">Rhododendron williamsianum</name>
    <dbReference type="NCBI Taxonomy" id="262921"/>
    <lineage>
        <taxon>Eukaryota</taxon>
        <taxon>Viridiplantae</taxon>
        <taxon>Streptophyta</taxon>
        <taxon>Embryophyta</taxon>
        <taxon>Tracheophyta</taxon>
        <taxon>Spermatophyta</taxon>
        <taxon>Magnoliopsida</taxon>
        <taxon>eudicotyledons</taxon>
        <taxon>Gunneridae</taxon>
        <taxon>Pentapetalae</taxon>
        <taxon>asterids</taxon>
        <taxon>Ericales</taxon>
        <taxon>Ericaceae</taxon>
        <taxon>Ericoideae</taxon>
        <taxon>Rhodoreae</taxon>
        <taxon>Rhododendron</taxon>
    </lineage>
</organism>
<sequence length="532" mass="58678">MEGVVGAQSQQPQQQQQEAALAPPPQKVVERLNQAVQQQLNLDSVKTRAISLFKAISRILDEIDLLARSNAVPKWQDVLNQFSMVNLELFNIVEDIKKVSKAFVVHPKNVNAENATILPVMLSSKLLPEMEMDDNAKRDQLLQGMQNLPLSSQIDKLKTRIEMIGAACESAEKVIADTRKAYFGTRQGPTTIPTLDKVQAAKIQEQETLLRNAVNHGEGVVLTDCFIIGVYDYFVFISYRWHVCAGLRITGDQRQITSALPLHLVDVLTVGDGAHTFPDASGMYMKNTPPLSSNTVNNQGNLLQVSLFLEHNSLEGQQLLLLENQLAQLHDLQGQTQQKFQSLHGQHQMQFSPPLGTQQFQGRQLPTGPIQHAIGQSQLNQGNQLNRQLNQFSSPANTAMFNAAQGTPNTQMVSYLHDSFYSERVREMRAYKSLRHELLESESSAAAGRSNENAEATRRGVDLSSFVIRSGMLSADVWLEGGGEKGGEGDGDEEKKYLCWFGPTLTGRGDGGVGGDDDGDAYPLFILSPIIT</sequence>
<dbReference type="PANTHER" id="PTHR35552:SF1">
    <property type="entry name" value="MEDIATOR OF RNA POLYMERASE II TRANSCRIPTION SUBUNIT 8"/>
    <property type="match status" value="1"/>
</dbReference>
<evidence type="ECO:0000313" key="2">
    <source>
        <dbReference type="EMBL" id="KAE9468047.1"/>
    </source>
</evidence>
<keyword evidence="3" id="KW-1185">Reference proteome</keyword>
<dbReference type="OrthoDB" id="542418at2759"/>
<dbReference type="Proteomes" id="UP000428333">
    <property type="component" value="Linkage Group LG01"/>
</dbReference>
<feature type="region of interest" description="Disordered" evidence="1">
    <location>
        <begin position="1"/>
        <end position="24"/>
    </location>
</feature>
<dbReference type="PANTHER" id="PTHR35552">
    <property type="entry name" value="MEDIATOR OF RNA POLYMERASE II TRANSCRIPTION SUBUNIT 8"/>
    <property type="match status" value="1"/>
</dbReference>
<dbReference type="InterPro" id="IPR038795">
    <property type="entry name" value="MED8_plant"/>
</dbReference>
<name>A0A6A4MT32_9ERIC</name>
<dbReference type="AlphaFoldDB" id="A0A6A4MT32"/>
<dbReference type="EMBL" id="QEFC01000001">
    <property type="protein sequence ID" value="KAE9468047.1"/>
    <property type="molecule type" value="Genomic_DNA"/>
</dbReference>
<evidence type="ECO:0008006" key="4">
    <source>
        <dbReference type="Google" id="ProtNLM"/>
    </source>
</evidence>
<feature type="non-terminal residue" evidence="2">
    <location>
        <position position="1"/>
    </location>
</feature>
<reference evidence="2 3" key="1">
    <citation type="journal article" date="2019" name="Genome Biol. Evol.">
        <title>The Rhododendron genome and chromosomal organization provide insight into shared whole-genome duplications across the heath family (Ericaceae).</title>
        <authorList>
            <person name="Soza V.L."/>
            <person name="Lindsley D."/>
            <person name="Waalkes A."/>
            <person name="Ramage E."/>
            <person name="Patwardhan R.P."/>
            <person name="Burton J.N."/>
            <person name="Adey A."/>
            <person name="Kumar A."/>
            <person name="Qiu R."/>
            <person name="Shendure J."/>
            <person name="Hall B."/>
        </authorList>
    </citation>
    <scope>NUCLEOTIDE SEQUENCE [LARGE SCALE GENOMIC DNA]</scope>
    <source>
        <strain evidence="2">RSF 1966-606</strain>
    </source>
</reference>
<feature type="compositionally biased region" description="Low complexity" evidence="1">
    <location>
        <begin position="7"/>
        <end position="21"/>
    </location>
</feature>
<proteinExistence type="predicted"/>
<comment type="caution">
    <text evidence="2">The sequence shown here is derived from an EMBL/GenBank/DDBJ whole genome shotgun (WGS) entry which is preliminary data.</text>
</comment>
<gene>
    <name evidence="2" type="ORF">C3L33_00030</name>
</gene>
<evidence type="ECO:0000256" key="1">
    <source>
        <dbReference type="SAM" id="MobiDB-lite"/>
    </source>
</evidence>
<accession>A0A6A4MT32</accession>
<dbReference type="GO" id="GO:0016592">
    <property type="term" value="C:mediator complex"/>
    <property type="evidence" value="ECO:0007669"/>
    <property type="project" value="InterPro"/>
</dbReference>
<evidence type="ECO:0000313" key="3">
    <source>
        <dbReference type="Proteomes" id="UP000428333"/>
    </source>
</evidence>
<protein>
    <recommendedName>
        <fullName evidence="4">Mediator of RNA polymerase II transcription subunit 8</fullName>
    </recommendedName>
</protein>